<dbReference type="SUPFAM" id="SSF46689">
    <property type="entry name" value="Homeodomain-like"/>
    <property type="match status" value="1"/>
</dbReference>
<feature type="compositionally biased region" description="Low complexity" evidence="4">
    <location>
        <begin position="57"/>
        <end position="68"/>
    </location>
</feature>
<feature type="compositionally biased region" description="Acidic residues" evidence="4">
    <location>
        <begin position="993"/>
        <end position="1004"/>
    </location>
</feature>
<keyword evidence="2" id="KW-0238">DNA-binding</keyword>
<feature type="compositionally biased region" description="Low complexity" evidence="4">
    <location>
        <begin position="201"/>
        <end position="215"/>
    </location>
</feature>
<feature type="compositionally biased region" description="Low complexity" evidence="4">
    <location>
        <begin position="170"/>
        <end position="181"/>
    </location>
</feature>
<feature type="compositionally biased region" description="Acidic residues" evidence="4">
    <location>
        <begin position="246"/>
        <end position="257"/>
    </location>
</feature>
<feature type="compositionally biased region" description="Acidic residues" evidence="4">
    <location>
        <begin position="124"/>
        <end position="141"/>
    </location>
</feature>
<evidence type="ECO:0000256" key="4">
    <source>
        <dbReference type="SAM" id="MobiDB-lite"/>
    </source>
</evidence>
<evidence type="ECO:0000313" key="8">
    <source>
        <dbReference type="Proteomes" id="UP001642406"/>
    </source>
</evidence>
<dbReference type="PANTHER" id="PTHR46380">
    <property type="entry name" value="CYCLIN-D-BINDING MYB-LIKE TRANSCRIPTION FACTOR 1"/>
    <property type="match status" value="1"/>
</dbReference>
<feature type="compositionally biased region" description="Polar residues" evidence="4">
    <location>
        <begin position="676"/>
        <end position="704"/>
    </location>
</feature>
<evidence type="ECO:0000259" key="6">
    <source>
        <dbReference type="PROSITE" id="PS51294"/>
    </source>
</evidence>
<feature type="region of interest" description="Disordered" evidence="4">
    <location>
        <begin position="873"/>
        <end position="1176"/>
    </location>
</feature>
<keyword evidence="3" id="KW-0539">Nucleus</keyword>
<feature type="compositionally biased region" description="Basic and acidic residues" evidence="4">
    <location>
        <begin position="925"/>
        <end position="942"/>
    </location>
</feature>
<evidence type="ECO:0000313" key="7">
    <source>
        <dbReference type="EMBL" id="CAK7225714.1"/>
    </source>
</evidence>
<feature type="domain" description="Myb-like" evidence="5">
    <location>
        <begin position="574"/>
        <end position="638"/>
    </location>
</feature>
<accession>A0ABP0C122</accession>
<dbReference type="PANTHER" id="PTHR46380:SF2">
    <property type="entry name" value="CYCLIN-D-BINDING MYB-LIKE TRANSCRIPTION FACTOR 1"/>
    <property type="match status" value="1"/>
</dbReference>
<feature type="compositionally biased region" description="Polar residues" evidence="4">
    <location>
        <begin position="1050"/>
        <end position="1063"/>
    </location>
</feature>
<feature type="compositionally biased region" description="Polar residues" evidence="4">
    <location>
        <begin position="91"/>
        <end position="119"/>
    </location>
</feature>
<name>A0ABP0C122_9PEZI</name>
<evidence type="ECO:0000259" key="5">
    <source>
        <dbReference type="PROSITE" id="PS50090"/>
    </source>
</evidence>
<dbReference type="InterPro" id="IPR001005">
    <property type="entry name" value="SANT/Myb"/>
</dbReference>
<dbReference type="InterPro" id="IPR009057">
    <property type="entry name" value="Homeodomain-like_sf"/>
</dbReference>
<evidence type="ECO:0000256" key="1">
    <source>
        <dbReference type="ARBA" id="ARBA00004123"/>
    </source>
</evidence>
<dbReference type="Pfam" id="PF00249">
    <property type="entry name" value="Myb_DNA-binding"/>
    <property type="match status" value="1"/>
</dbReference>
<feature type="compositionally biased region" description="Low complexity" evidence="4">
    <location>
        <begin position="1036"/>
        <end position="1045"/>
    </location>
</feature>
<feature type="compositionally biased region" description="Low complexity" evidence="4">
    <location>
        <begin position="429"/>
        <end position="444"/>
    </location>
</feature>
<evidence type="ECO:0000256" key="2">
    <source>
        <dbReference type="ARBA" id="ARBA00023125"/>
    </source>
</evidence>
<dbReference type="EMBL" id="CAWUHC010000055">
    <property type="protein sequence ID" value="CAK7225714.1"/>
    <property type="molecule type" value="Genomic_DNA"/>
</dbReference>
<feature type="compositionally biased region" description="Low complexity" evidence="4">
    <location>
        <begin position="322"/>
        <end position="333"/>
    </location>
</feature>
<keyword evidence="8" id="KW-1185">Reference proteome</keyword>
<comment type="caution">
    <text evidence="7">The sequence shown here is derived from an EMBL/GenBank/DDBJ whole genome shotgun (WGS) entry which is preliminary data.</text>
</comment>
<reference evidence="7 8" key="1">
    <citation type="submission" date="2024-01" db="EMBL/GenBank/DDBJ databases">
        <authorList>
            <person name="Allen C."/>
            <person name="Tagirdzhanova G."/>
        </authorList>
    </citation>
    <scope>NUCLEOTIDE SEQUENCE [LARGE SCALE GENOMIC DNA]</scope>
</reference>
<organism evidence="7 8">
    <name type="scientific">Sporothrix bragantina</name>
    <dbReference type="NCBI Taxonomy" id="671064"/>
    <lineage>
        <taxon>Eukaryota</taxon>
        <taxon>Fungi</taxon>
        <taxon>Dikarya</taxon>
        <taxon>Ascomycota</taxon>
        <taxon>Pezizomycotina</taxon>
        <taxon>Sordariomycetes</taxon>
        <taxon>Sordariomycetidae</taxon>
        <taxon>Ophiostomatales</taxon>
        <taxon>Ophiostomataceae</taxon>
        <taxon>Sporothrix</taxon>
    </lineage>
</organism>
<feature type="compositionally biased region" description="Polar residues" evidence="4">
    <location>
        <begin position="980"/>
        <end position="989"/>
    </location>
</feature>
<feature type="region of interest" description="Disordered" evidence="4">
    <location>
        <begin position="676"/>
        <end position="721"/>
    </location>
</feature>
<sequence length="1176" mass="127034">MAPMAKASRLKMPPLSDSDSSSDSSSDSESDSGSASNVKTEPDEALKALANSGGLLSHDNASESSSNDDATKDSGDDEEDDDDDDDGYQPPQRQVFLSSVINPSSTPNVKAGAPSNSGPSPFDDTSDDDDDDAASSSDEDSSSSGSDSKSDGDDQNASEQESTTKKSTSKARASAKAAAPTGEASASDAGSVNDPSDSDDASTSSSSSDSDSNSDSNEEDNEASVAQEEPLASGVEPDATAKSSEEEIESSDDEMEDIPFSLPPGTNPDVADEAINGETEASDAAQDEEAPVKETQLKQTNDEQPEAMPEVPVETSELEPEPQTTPATTCATRQRTRRQVAKKSFVAGQEKAPEPASVTNDTEAANAEAMVNGAPAYAEPEVPSSAKSPRKRKRATIEAPESDHDKEPQTPAPRSAKKRATIRTPVSRSSAAASAGGGSSSKKGPQGNFTSGELETLQAAAAKYMEENHVAQADFNTLVHENAQKHTAMWDQIVSEFPDKKRLQVILRCRRIFHNFKQLYHWTVEQDAELAELVAKHGNKWQEIAGAMDRSSEDVRKRWNERVVCGDNVLLSYWRFDEEKRLGQIVGQLLREIQTSRNQDIATLHPDAVRDIPWQIVSERMDHTRTARQCRTKWRVIQEAYHFDADGEFVGPPPPTELSNSQIKAEKSHERLLKLTGSTPAKSSPLRTSGTANKSAKTANSSPAKSRLPLLGITPEEDGLTVPETARPINERTRKQVRSMTTEDKYRLVKSIRDSNVGREDKIPWPRLVDVSYRKRYERAARELVWSRLKRSVPNYNRKSVRQICEYLIKEYDTNEKVGQGWDVDFDAGPEGGEAASDGNDSAPALPSTDSIMQAIAAAKGKRPSTTYKSNEFVAESDSNEDEADKNGEADAGEESSIEEAAEALTKPRARRAARATRANGKLNGDTEKHVSESEAEADARPSRSARSTRAASARAKGQAARKTRDQALIDPYLDIEGASNPSTSQEKTSQNDDIEDVEDDEEEGARRRSRAASVDLSMGEKLSSAAEAGAEEANSEQASEQSQELPMTLSLSPGLAQSQPTVRSRPLAVPKQRGGANGSETNPPSSAHRPALASRFQPSDSTGLTPLRPGDVPRNKKRSLSAAKWQLDTGDEEGRADDIEDVSDTEKGGFNLSSFSGLVKSAFSSRKRPRQDDRQ</sequence>
<dbReference type="Proteomes" id="UP001642406">
    <property type="component" value="Unassembled WGS sequence"/>
</dbReference>
<feature type="domain" description="HTH myb-type" evidence="6">
    <location>
        <begin position="522"/>
        <end position="567"/>
    </location>
</feature>
<feature type="domain" description="Myb-like" evidence="5">
    <location>
        <begin position="522"/>
        <end position="563"/>
    </location>
</feature>
<proteinExistence type="predicted"/>
<dbReference type="InterPro" id="IPR017930">
    <property type="entry name" value="Myb_dom"/>
</dbReference>
<feature type="compositionally biased region" description="Acidic residues" evidence="4">
    <location>
        <begin position="75"/>
        <end position="87"/>
    </location>
</feature>
<dbReference type="Gene3D" id="1.10.10.60">
    <property type="entry name" value="Homeodomain-like"/>
    <property type="match status" value="2"/>
</dbReference>
<dbReference type="PROSITE" id="PS51294">
    <property type="entry name" value="HTH_MYB"/>
    <property type="match status" value="1"/>
</dbReference>
<gene>
    <name evidence="7" type="primary">REB1</name>
    <name evidence="7" type="ORF">SBRCBS47491_005983</name>
</gene>
<feature type="compositionally biased region" description="Low complexity" evidence="4">
    <location>
        <begin position="943"/>
        <end position="961"/>
    </location>
</feature>
<feature type="region of interest" description="Disordered" evidence="4">
    <location>
        <begin position="1"/>
        <end position="450"/>
    </location>
</feature>
<dbReference type="SMART" id="SM00717">
    <property type="entry name" value="SANT"/>
    <property type="match status" value="3"/>
</dbReference>
<feature type="compositionally biased region" description="Acidic residues" evidence="4">
    <location>
        <begin position="891"/>
        <end position="902"/>
    </location>
</feature>
<comment type="subcellular location">
    <subcellularLocation>
        <location evidence="1">Nucleus</location>
    </subcellularLocation>
</comment>
<protein>
    <submittedName>
        <fullName evidence="7">RNA polymerase I enhancer binding protein</fullName>
    </submittedName>
</protein>
<feature type="compositionally biased region" description="Low complexity" evidence="4">
    <location>
        <begin position="16"/>
        <end position="36"/>
    </location>
</feature>
<dbReference type="CDD" id="cd00167">
    <property type="entry name" value="SANT"/>
    <property type="match status" value="1"/>
</dbReference>
<dbReference type="PROSITE" id="PS50090">
    <property type="entry name" value="MYB_LIKE"/>
    <property type="match status" value="2"/>
</dbReference>
<feature type="region of interest" description="Disordered" evidence="4">
    <location>
        <begin position="821"/>
        <end position="847"/>
    </location>
</feature>
<evidence type="ECO:0000256" key="3">
    <source>
        <dbReference type="ARBA" id="ARBA00023242"/>
    </source>
</evidence>
<dbReference type="InterPro" id="IPR051651">
    <property type="entry name" value="DMTF1_DNA-bind_reg"/>
</dbReference>